<feature type="compositionally biased region" description="Basic and acidic residues" evidence="8">
    <location>
        <begin position="1"/>
        <end position="10"/>
    </location>
</feature>
<protein>
    <submittedName>
        <fullName evidence="10">Iron ABC transporter permease</fullName>
    </submittedName>
</protein>
<dbReference type="InterPro" id="IPR037294">
    <property type="entry name" value="ABC_BtuC-like"/>
</dbReference>
<evidence type="ECO:0000256" key="2">
    <source>
        <dbReference type="ARBA" id="ARBA00007935"/>
    </source>
</evidence>
<evidence type="ECO:0000256" key="1">
    <source>
        <dbReference type="ARBA" id="ARBA00004651"/>
    </source>
</evidence>
<gene>
    <name evidence="10" type="ORF">GCM10007147_16030</name>
</gene>
<proteinExistence type="inferred from homology"/>
<keyword evidence="4" id="KW-1003">Cell membrane</keyword>
<feature type="transmembrane region" description="Helical" evidence="9">
    <location>
        <begin position="302"/>
        <end position="329"/>
    </location>
</feature>
<comment type="subcellular location">
    <subcellularLocation>
        <location evidence="1">Cell membrane</location>
        <topology evidence="1">Multi-pass membrane protein</topology>
    </subcellularLocation>
</comment>
<feature type="transmembrane region" description="Helical" evidence="9">
    <location>
        <begin position="211"/>
        <end position="231"/>
    </location>
</feature>
<accession>A0A919CGP3</accession>
<dbReference type="Gene3D" id="1.10.3470.10">
    <property type="entry name" value="ABC transporter involved in vitamin B12 uptake, BtuC"/>
    <property type="match status" value="1"/>
</dbReference>
<feature type="compositionally biased region" description="Low complexity" evidence="8">
    <location>
        <begin position="53"/>
        <end position="63"/>
    </location>
</feature>
<evidence type="ECO:0000256" key="7">
    <source>
        <dbReference type="ARBA" id="ARBA00023136"/>
    </source>
</evidence>
<feature type="transmembrane region" description="Helical" evidence="9">
    <location>
        <begin position="71"/>
        <end position="92"/>
    </location>
</feature>
<dbReference type="PANTHER" id="PTHR30472">
    <property type="entry name" value="FERRIC ENTEROBACTIN TRANSPORT SYSTEM PERMEASE PROTEIN"/>
    <property type="match status" value="1"/>
</dbReference>
<dbReference type="Proteomes" id="UP000654947">
    <property type="component" value="Unassembled WGS sequence"/>
</dbReference>
<dbReference type="FunFam" id="1.10.3470.10:FF:000001">
    <property type="entry name" value="Vitamin B12 ABC transporter permease BtuC"/>
    <property type="match status" value="1"/>
</dbReference>
<dbReference type="GO" id="GO:0022857">
    <property type="term" value="F:transmembrane transporter activity"/>
    <property type="evidence" value="ECO:0007669"/>
    <property type="project" value="InterPro"/>
</dbReference>
<dbReference type="AlphaFoldDB" id="A0A919CGP3"/>
<dbReference type="GO" id="GO:0033214">
    <property type="term" value="P:siderophore-iron import into cell"/>
    <property type="evidence" value="ECO:0007669"/>
    <property type="project" value="TreeGrafter"/>
</dbReference>
<dbReference type="Pfam" id="PF01032">
    <property type="entry name" value="FecCD"/>
    <property type="match status" value="1"/>
</dbReference>
<feature type="region of interest" description="Disordered" evidence="8">
    <location>
        <begin position="1"/>
        <end position="63"/>
    </location>
</feature>
<dbReference type="InterPro" id="IPR000522">
    <property type="entry name" value="ABC_transptr_permease_BtuC"/>
</dbReference>
<feature type="transmembrane region" description="Helical" evidence="9">
    <location>
        <begin position="124"/>
        <end position="141"/>
    </location>
</feature>
<evidence type="ECO:0000256" key="3">
    <source>
        <dbReference type="ARBA" id="ARBA00022448"/>
    </source>
</evidence>
<feature type="transmembrane region" description="Helical" evidence="9">
    <location>
        <begin position="153"/>
        <end position="172"/>
    </location>
</feature>
<dbReference type="RefSeq" id="WP_017577004.1">
    <property type="nucleotide sequence ID" value="NZ_BMXL01000006.1"/>
</dbReference>
<sequence length="395" mass="40133">MADHTADRMDAAAAPPLTGKNHKPRPEPEERDRVGTQAGTPRGKPPRNRPRRGPATTNGTGLLGGTTARTLGLLAAVVLLAAVALASVLIGYQQLTPEELHLAYAGYTGSDTDLVVRHLRVPRTLAGLFVGAALGAAGVIVQGVTRNPLGDPGLLGINAGAALAAVLAISALGATALLGYVGFAFLGAALAACVVYTVGSLGPDGATPVKLALAGVAISAMLGSMTSAIVLQDRATLDEYRFWVVGSLVGADSTSLPQALPFLAAGLVLAVALARPLNVVALGDDLARSLGTRLWLVRTGSAVAVVLLAGTATALAGPIGFVGVAVPHIARALVGPDHRWLLPWSAVLAPLLLLVADIAGRVVVRPEELQVGIVTALIGAPFFILLVRRRKAAGL</sequence>
<keyword evidence="11" id="KW-1185">Reference proteome</keyword>
<evidence type="ECO:0000256" key="5">
    <source>
        <dbReference type="ARBA" id="ARBA00022692"/>
    </source>
</evidence>
<feature type="transmembrane region" description="Helical" evidence="9">
    <location>
        <begin position="262"/>
        <end position="282"/>
    </location>
</feature>
<dbReference type="PANTHER" id="PTHR30472:SF1">
    <property type="entry name" value="FE(3+) DICITRATE TRANSPORT SYSTEM PERMEASE PROTEIN FECC-RELATED"/>
    <property type="match status" value="1"/>
</dbReference>
<name>A0A919CGP3_9ACTN</name>
<dbReference type="SUPFAM" id="SSF81345">
    <property type="entry name" value="ABC transporter involved in vitamin B12 uptake, BtuC"/>
    <property type="match status" value="1"/>
</dbReference>
<feature type="transmembrane region" description="Helical" evidence="9">
    <location>
        <begin position="341"/>
        <end position="363"/>
    </location>
</feature>
<keyword evidence="6 9" id="KW-1133">Transmembrane helix</keyword>
<evidence type="ECO:0000256" key="4">
    <source>
        <dbReference type="ARBA" id="ARBA00022475"/>
    </source>
</evidence>
<keyword evidence="5 9" id="KW-0812">Transmembrane</keyword>
<keyword evidence="3" id="KW-0813">Transport</keyword>
<dbReference type="EMBL" id="BMXL01000006">
    <property type="protein sequence ID" value="GHD22110.1"/>
    <property type="molecule type" value="Genomic_DNA"/>
</dbReference>
<evidence type="ECO:0000256" key="8">
    <source>
        <dbReference type="SAM" id="MobiDB-lite"/>
    </source>
</evidence>
<feature type="compositionally biased region" description="Basic and acidic residues" evidence="8">
    <location>
        <begin position="24"/>
        <end position="34"/>
    </location>
</feature>
<dbReference type="CDD" id="cd06550">
    <property type="entry name" value="TM_ABC_iron-siderophores_like"/>
    <property type="match status" value="1"/>
</dbReference>
<evidence type="ECO:0000313" key="10">
    <source>
        <dbReference type="EMBL" id="GHD22110.1"/>
    </source>
</evidence>
<keyword evidence="7 9" id="KW-0472">Membrane</keyword>
<feature type="transmembrane region" description="Helical" evidence="9">
    <location>
        <begin position="177"/>
        <end position="199"/>
    </location>
</feature>
<comment type="caution">
    <text evidence="10">The sequence shown here is derived from an EMBL/GenBank/DDBJ whole genome shotgun (WGS) entry which is preliminary data.</text>
</comment>
<evidence type="ECO:0000313" key="11">
    <source>
        <dbReference type="Proteomes" id="UP000654947"/>
    </source>
</evidence>
<dbReference type="GO" id="GO:0005886">
    <property type="term" value="C:plasma membrane"/>
    <property type="evidence" value="ECO:0007669"/>
    <property type="project" value="UniProtKB-SubCell"/>
</dbReference>
<evidence type="ECO:0000256" key="6">
    <source>
        <dbReference type="ARBA" id="ARBA00022989"/>
    </source>
</evidence>
<comment type="similarity">
    <text evidence="2">Belongs to the binding-protein-dependent transport system permease family. FecCD subfamily.</text>
</comment>
<organism evidence="10 11">
    <name type="scientific">Nocardiopsis kunsanensis</name>
    <dbReference type="NCBI Taxonomy" id="141693"/>
    <lineage>
        <taxon>Bacteria</taxon>
        <taxon>Bacillati</taxon>
        <taxon>Actinomycetota</taxon>
        <taxon>Actinomycetes</taxon>
        <taxon>Streptosporangiales</taxon>
        <taxon>Nocardiopsidaceae</taxon>
        <taxon>Nocardiopsis</taxon>
    </lineage>
</organism>
<reference evidence="10 11" key="1">
    <citation type="journal article" date="2014" name="Int. J. Syst. Evol. Microbiol.">
        <title>Complete genome sequence of Corynebacterium casei LMG S-19264T (=DSM 44701T), isolated from a smear-ripened cheese.</title>
        <authorList>
            <consortium name="US DOE Joint Genome Institute (JGI-PGF)"/>
            <person name="Walter F."/>
            <person name="Albersmeier A."/>
            <person name="Kalinowski J."/>
            <person name="Ruckert C."/>
        </authorList>
    </citation>
    <scope>NUCLEOTIDE SEQUENCE [LARGE SCALE GENOMIC DNA]</scope>
    <source>
        <strain evidence="10 11">KCTC 19473</strain>
    </source>
</reference>
<evidence type="ECO:0000256" key="9">
    <source>
        <dbReference type="SAM" id="Phobius"/>
    </source>
</evidence>
<feature type="transmembrane region" description="Helical" evidence="9">
    <location>
        <begin position="369"/>
        <end position="387"/>
    </location>
</feature>